<sequence>MTYTDRWEDTGLDDRLDAPAGPSAGRAPRRWGGVLAGLLLAVLGAGGALWLGSGGQQTVDAVALARPVARGQVVTAGDLAQVRVATDGGAVRLATAAIARDTLVGRQALVDLPAGTLLTPELVGSVAGPAGTLTLGVAVDPAGLPSSALRPGERVDVVGVDPATKTAVTLARAVTVTEVRRPSGTSSTGETVVYLAVPAELAARVATVAALSPGVRLLGATSDTSPAPALTTGPPTAGTTAPTGSGPTATSGPSTGAGGTGSAESTPPTTSGGAANSAAATGDGLAGTVGGGR</sequence>
<protein>
    <submittedName>
        <fullName evidence="4">Flagellar biosynthesis protein FlgA</fullName>
    </submittedName>
</protein>
<feature type="compositionally biased region" description="Basic and acidic residues" evidence="1">
    <location>
        <begin position="1"/>
        <end position="17"/>
    </location>
</feature>
<feature type="compositionally biased region" description="Low complexity" evidence="1">
    <location>
        <begin position="262"/>
        <end position="283"/>
    </location>
</feature>
<keyword evidence="2" id="KW-0812">Transmembrane</keyword>
<keyword evidence="4" id="KW-0966">Cell projection</keyword>
<feature type="transmembrane region" description="Helical" evidence="2">
    <location>
        <begin position="31"/>
        <end position="51"/>
    </location>
</feature>
<evidence type="ECO:0000259" key="3">
    <source>
        <dbReference type="SMART" id="SM00858"/>
    </source>
</evidence>
<reference evidence="4" key="1">
    <citation type="submission" date="2020-12" db="EMBL/GenBank/DDBJ databases">
        <title>Genomic characterization of non-nitrogen-fixing Frankia strains.</title>
        <authorList>
            <person name="Carlos-Shanley C."/>
            <person name="Guerra T."/>
            <person name="Hahn D."/>
        </authorList>
    </citation>
    <scope>NUCLEOTIDE SEQUENCE</scope>
    <source>
        <strain evidence="4">CN6</strain>
    </source>
</reference>
<dbReference type="RefSeq" id="WP_203007284.1">
    <property type="nucleotide sequence ID" value="NZ_JADWYU010000154.1"/>
</dbReference>
<keyword evidence="2" id="KW-1133">Transmembrane helix</keyword>
<feature type="compositionally biased region" description="Low complexity" evidence="1">
    <location>
        <begin position="224"/>
        <end position="254"/>
    </location>
</feature>
<feature type="region of interest" description="Disordered" evidence="1">
    <location>
        <begin position="1"/>
        <end position="25"/>
    </location>
</feature>
<dbReference type="CDD" id="cd11614">
    <property type="entry name" value="SAF_CpaB_FlgA_like"/>
    <property type="match status" value="1"/>
</dbReference>
<organism evidence="4 5">
    <name type="scientific">Frankia nepalensis</name>
    <dbReference type="NCBI Taxonomy" id="1836974"/>
    <lineage>
        <taxon>Bacteria</taxon>
        <taxon>Bacillati</taxon>
        <taxon>Actinomycetota</taxon>
        <taxon>Actinomycetes</taxon>
        <taxon>Frankiales</taxon>
        <taxon>Frankiaceae</taxon>
        <taxon>Frankia</taxon>
    </lineage>
</organism>
<evidence type="ECO:0000256" key="2">
    <source>
        <dbReference type="SAM" id="Phobius"/>
    </source>
</evidence>
<accession>A0A937RHB9</accession>
<feature type="domain" description="SAF" evidence="3">
    <location>
        <begin position="59"/>
        <end position="124"/>
    </location>
</feature>
<gene>
    <name evidence="4" type="ORF">I7412_34740</name>
</gene>
<feature type="compositionally biased region" description="Gly residues" evidence="1">
    <location>
        <begin position="284"/>
        <end position="293"/>
    </location>
</feature>
<keyword evidence="2" id="KW-0472">Membrane</keyword>
<feature type="region of interest" description="Disordered" evidence="1">
    <location>
        <begin position="218"/>
        <end position="293"/>
    </location>
</feature>
<dbReference type="Proteomes" id="UP000604475">
    <property type="component" value="Unassembled WGS sequence"/>
</dbReference>
<name>A0A937RHB9_9ACTN</name>
<dbReference type="EMBL" id="JAEACQ010000298">
    <property type="protein sequence ID" value="MBL7632223.1"/>
    <property type="molecule type" value="Genomic_DNA"/>
</dbReference>
<dbReference type="Pfam" id="PF08666">
    <property type="entry name" value="SAF"/>
    <property type="match status" value="1"/>
</dbReference>
<keyword evidence="5" id="KW-1185">Reference proteome</keyword>
<keyword evidence="4" id="KW-0969">Cilium</keyword>
<evidence type="ECO:0000313" key="5">
    <source>
        <dbReference type="Proteomes" id="UP000604475"/>
    </source>
</evidence>
<keyword evidence="4" id="KW-0282">Flagellum</keyword>
<comment type="caution">
    <text evidence="4">The sequence shown here is derived from an EMBL/GenBank/DDBJ whole genome shotgun (WGS) entry which is preliminary data.</text>
</comment>
<evidence type="ECO:0000313" key="4">
    <source>
        <dbReference type="EMBL" id="MBL7632223.1"/>
    </source>
</evidence>
<dbReference type="AlphaFoldDB" id="A0A937RHB9"/>
<proteinExistence type="predicted"/>
<dbReference type="InterPro" id="IPR013974">
    <property type="entry name" value="SAF"/>
</dbReference>
<dbReference type="SMART" id="SM00858">
    <property type="entry name" value="SAF"/>
    <property type="match status" value="1"/>
</dbReference>
<evidence type="ECO:0000256" key="1">
    <source>
        <dbReference type="SAM" id="MobiDB-lite"/>
    </source>
</evidence>